<organism evidence="1">
    <name type="scientific">viral metagenome</name>
    <dbReference type="NCBI Taxonomy" id="1070528"/>
    <lineage>
        <taxon>unclassified sequences</taxon>
        <taxon>metagenomes</taxon>
        <taxon>organismal metagenomes</taxon>
    </lineage>
</organism>
<evidence type="ECO:0000313" key="1">
    <source>
        <dbReference type="EMBL" id="QJA57334.1"/>
    </source>
</evidence>
<gene>
    <name evidence="1" type="ORF">MM415B01659_0003</name>
</gene>
<reference evidence="1" key="1">
    <citation type="submission" date="2020-03" db="EMBL/GenBank/DDBJ databases">
        <title>The deep terrestrial virosphere.</title>
        <authorList>
            <person name="Holmfeldt K."/>
            <person name="Nilsson E."/>
            <person name="Simone D."/>
            <person name="Lopez-Fernandez M."/>
            <person name="Wu X."/>
            <person name="de Brujin I."/>
            <person name="Lundin D."/>
            <person name="Andersson A."/>
            <person name="Bertilsson S."/>
            <person name="Dopson M."/>
        </authorList>
    </citation>
    <scope>NUCLEOTIDE SEQUENCE</scope>
    <source>
        <strain evidence="1">MM415B01659</strain>
    </source>
</reference>
<name>A0A6M3IIX4_9ZZZZ</name>
<sequence length="79" mass="8579">MKANETLALAALVGRTQGQMEIAKAYARAASMCVGSAEEKYAEGYAAATLQSAVDQLHAVRDIQKRVEKLCKEAGYDWK</sequence>
<proteinExistence type="predicted"/>
<protein>
    <submittedName>
        <fullName evidence="1">Uncharacterized protein</fullName>
    </submittedName>
</protein>
<accession>A0A6M3IIX4</accession>
<dbReference type="EMBL" id="MT141268">
    <property type="protein sequence ID" value="QJA57334.1"/>
    <property type="molecule type" value="Genomic_DNA"/>
</dbReference>
<dbReference type="AlphaFoldDB" id="A0A6M3IIX4"/>